<comment type="caution">
    <text evidence="2">The sequence shown here is derived from an EMBL/GenBank/DDBJ whole genome shotgun (WGS) entry which is preliminary data.</text>
</comment>
<organism evidence="2 3">
    <name type="scientific">Chara braunii</name>
    <name type="common">Braun's stonewort</name>
    <dbReference type="NCBI Taxonomy" id="69332"/>
    <lineage>
        <taxon>Eukaryota</taxon>
        <taxon>Viridiplantae</taxon>
        <taxon>Streptophyta</taxon>
        <taxon>Charophyceae</taxon>
        <taxon>Charales</taxon>
        <taxon>Characeae</taxon>
        <taxon>Chara</taxon>
    </lineage>
</organism>
<dbReference type="AlphaFoldDB" id="A0A388LXR5"/>
<evidence type="ECO:0000313" key="3">
    <source>
        <dbReference type="Proteomes" id="UP000265515"/>
    </source>
</evidence>
<proteinExistence type="predicted"/>
<gene>
    <name evidence="2" type="ORF">CBR_g44476</name>
</gene>
<feature type="compositionally biased region" description="Low complexity" evidence="1">
    <location>
        <begin position="875"/>
        <end position="889"/>
    </location>
</feature>
<feature type="region of interest" description="Disordered" evidence="1">
    <location>
        <begin position="163"/>
        <end position="193"/>
    </location>
</feature>
<feature type="region of interest" description="Disordered" evidence="1">
    <location>
        <begin position="235"/>
        <end position="254"/>
    </location>
</feature>
<feature type="compositionally biased region" description="Basic and acidic residues" evidence="1">
    <location>
        <begin position="243"/>
        <end position="254"/>
    </location>
</feature>
<protein>
    <submittedName>
        <fullName evidence="2">Uncharacterized protein</fullName>
    </submittedName>
</protein>
<feature type="region of interest" description="Disordered" evidence="1">
    <location>
        <begin position="809"/>
        <end position="829"/>
    </location>
</feature>
<keyword evidence="3" id="KW-1185">Reference proteome</keyword>
<feature type="region of interest" description="Disordered" evidence="1">
    <location>
        <begin position="1"/>
        <end position="122"/>
    </location>
</feature>
<feature type="compositionally biased region" description="Basic residues" evidence="1">
    <location>
        <begin position="173"/>
        <end position="192"/>
    </location>
</feature>
<dbReference type="EMBL" id="BFEA01000591">
    <property type="protein sequence ID" value="GBG87022.1"/>
    <property type="molecule type" value="Genomic_DNA"/>
</dbReference>
<sequence>MKGNPSRGQGVSLSSGRRSQGAPVKRPRTPEELEVEEELVPVEVAHAAATEQHEVFEEEEEEEEMDNPEEEEEEFDEEEEGSEEGVEKEEEEDPEVEGDEEEEEDPKEEEDEGRTQNTQNTVDVLAKVKQSMEYFACMWTITPPLRTPESANVTSPQTCVASTTAADAGSGAKSKKQKQVATKKSKAGKGKTKVQEQLQVPKELATDTEAKRLAAMWEELKELNEKKLDNNSFTLPMSCLKRPPKDESGKGPLEIREPDERHVRTIIESMKKNPFPDTLPHVGLIDPKEVSRKEDVDWEKVEEGGYNIFVIGGGHTREARERLRRLHPDTEQFHYANCFVYVGLTNEEARQIAHEHNHQRTNPQFQVFMRSNEVWALQNKIFDMWLKGDTLNQKLKAPAMKKSKGTQVENEEGASAVKPVAEKKKKEKRFDVAEALRQANAFFHPHAPVEDEKIVAEPLDMPQAPWVEMGSLDDDSVTPILEQVIAKELSIEGMRKKFEVAKRLGYVAKYFLTETGSSTWEECKELYPVHTTKELLEPFASNWRAKGDVPKALVAHVDRAKAWKELDDKRKAEMRRSRQRIALAEEATVHFSDWTEIKHEDRSGLVKVLEGDMLDLKNLQNPLPFSLVICDFPYGFNLSMLADDTQPFPEDDIVHVLQNVKEVCTGPLWTVAGFCSVNMLSYVRNAFVRVCNAGQEVVTWCKPNVMNTGDPRLVSAIEFCVIGYYSVTGSREAAHYNFASTDPCHNYRLFDAVMKKNCLVVEKNSRCVIGIRTRILNDIGPTIDRECRRKEAEEADKYYNCAFVAEEEATGTDARPTNEEPEVISAAKKTAASQAAGTAATGTAAAATDAGVVAEGAAAAATAATVTVTAAAATTGPATAPATVPASAAQRRQGSCIEPGASQDLSVGTTTRGARKRKQAAAAEEVTSPRAKTHVIALSSRATSDALTRDAGGSAN</sequence>
<feature type="compositionally biased region" description="Acidic residues" evidence="1">
    <location>
        <begin position="56"/>
        <end position="112"/>
    </location>
</feature>
<accession>A0A388LXR5</accession>
<evidence type="ECO:0000313" key="2">
    <source>
        <dbReference type="EMBL" id="GBG87022.1"/>
    </source>
</evidence>
<dbReference type="Gramene" id="GBG87022">
    <property type="protein sequence ID" value="GBG87022"/>
    <property type="gene ID" value="CBR_g44476"/>
</dbReference>
<reference evidence="2 3" key="1">
    <citation type="journal article" date="2018" name="Cell">
        <title>The Chara Genome: Secondary Complexity and Implications for Plant Terrestrialization.</title>
        <authorList>
            <person name="Nishiyama T."/>
            <person name="Sakayama H."/>
            <person name="Vries J.D."/>
            <person name="Buschmann H."/>
            <person name="Saint-Marcoux D."/>
            <person name="Ullrich K.K."/>
            <person name="Haas F.B."/>
            <person name="Vanderstraeten L."/>
            <person name="Becker D."/>
            <person name="Lang D."/>
            <person name="Vosolsobe S."/>
            <person name="Rombauts S."/>
            <person name="Wilhelmsson P.K.I."/>
            <person name="Janitza P."/>
            <person name="Kern R."/>
            <person name="Heyl A."/>
            <person name="Rumpler F."/>
            <person name="Villalobos L.I.A.C."/>
            <person name="Clay J.M."/>
            <person name="Skokan R."/>
            <person name="Toyoda A."/>
            <person name="Suzuki Y."/>
            <person name="Kagoshima H."/>
            <person name="Schijlen E."/>
            <person name="Tajeshwar N."/>
            <person name="Catarino B."/>
            <person name="Hetherington A.J."/>
            <person name="Saltykova A."/>
            <person name="Bonnot C."/>
            <person name="Breuninger H."/>
            <person name="Symeonidi A."/>
            <person name="Radhakrishnan G.V."/>
            <person name="Van Nieuwerburgh F."/>
            <person name="Deforce D."/>
            <person name="Chang C."/>
            <person name="Karol K.G."/>
            <person name="Hedrich R."/>
            <person name="Ulvskov P."/>
            <person name="Glockner G."/>
            <person name="Delwiche C.F."/>
            <person name="Petrasek J."/>
            <person name="Van de Peer Y."/>
            <person name="Friml J."/>
            <person name="Beilby M."/>
            <person name="Dolan L."/>
            <person name="Kohara Y."/>
            <person name="Sugano S."/>
            <person name="Fujiyama A."/>
            <person name="Delaux P.-M."/>
            <person name="Quint M."/>
            <person name="TheiBen G."/>
            <person name="Hagemann M."/>
            <person name="Harholt J."/>
            <person name="Dunand C."/>
            <person name="Zachgo S."/>
            <person name="Langdale J."/>
            <person name="Maumus F."/>
            <person name="Straeten D.V.D."/>
            <person name="Gould S.B."/>
            <person name="Rensing S.A."/>
        </authorList>
    </citation>
    <scope>NUCLEOTIDE SEQUENCE [LARGE SCALE GENOMIC DNA]</scope>
    <source>
        <strain evidence="2 3">S276</strain>
    </source>
</reference>
<feature type="compositionally biased region" description="Polar residues" evidence="1">
    <location>
        <begin position="1"/>
        <end position="18"/>
    </location>
</feature>
<feature type="region of interest" description="Disordered" evidence="1">
    <location>
        <begin position="401"/>
        <end position="421"/>
    </location>
</feature>
<feature type="region of interest" description="Disordered" evidence="1">
    <location>
        <begin position="875"/>
        <end position="956"/>
    </location>
</feature>
<dbReference type="Proteomes" id="UP000265515">
    <property type="component" value="Unassembled WGS sequence"/>
</dbReference>
<evidence type="ECO:0000256" key="1">
    <source>
        <dbReference type="SAM" id="MobiDB-lite"/>
    </source>
</evidence>
<name>A0A388LXR5_CHABU</name>
<feature type="compositionally biased region" description="Low complexity" evidence="1">
    <location>
        <begin position="163"/>
        <end position="172"/>
    </location>
</feature>